<dbReference type="RefSeq" id="XP_013414204.1">
    <property type="nucleotide sequence ID" value="XM_013558750.1"/>
</dbReference>
<name>A0A1S3JVX2_LINAN</name>
<dbReference type="InterPro" id="IPR046616">
    <property type="entry name" value="DUF6729"/>
</dbReference>
<reference evidence="4" key="1">
    <citation type="submission" date="2025-08" db="UniProtKB">
        <authorList>
            <consortium name="RefSeq"/>
        </authorList>
    </citation>
    <scope>IDENTIFICATION</scope>
    <source>
        <tissue evidence="4">Gonads</tissue>
    </source>
</reference>
<feature type="compositionally biased region" description="Basic and acidic residues" evidence="1">
    <location>
        <begin position="976"/>
        <end position="986"/>
    </location>
</feature>
<dbReference type="PANTHER" id="PTHR24401">
    <property type="entry name" value="SI:CH211-243P7.3-RELATED"/>
    <property type="match status" value="1"/>
</dbReference>
<proteinExistence type="predicted"/>
<dbReference type="OrthoDB" id="6150720at2759"/>
<evidence type="ECO:0000313" key="4">
    <source>
        <dbReference type="RefSeq" id="XP_013414204.1"/>
    </source>
</evidence>
<dbReference type="Pfam" id="PF20499">
    <property type="entry name" value="DUF6729"/>
    <property type="match status" value="1"/>
</dbReference>
<feature type="compositionally biased region" description="Basic and acidic residues" evidence="1">
    <location>
        <begin position="883"/>
        <end position="912"/>
    </location>
</feature>
<feature type="region of interest" description="Disordered" evidence="1">
    <location>
        <begin position="833"/>
        <end position="924"/>
    </location>
</feature>
<dbReference type="AlphaFoldDB" id="A0A1S3JVX2"/>
<sequence length="1267" mass="142205">MNPVFTRLSNRRLRLADSVEARSVESRNKIAPVVKSLSGKEVAAKAEASVREKGGDPRNRTAVLGQHVLQFGKYRGQTFLWLLENSLGYAAWIVSSTGKETKTDTPLSENKFSLKEYMESFPEGKEAIELKKEEQLKRRAAVNPGVVKLPRLDAPNIVEEQEVTDEELLAIPEPQATSSAISTSTRDLQAMTVRRMQARASASQMEAETEVTLPKGWQNTLPPPDQAWLAKVLFRVNPVTGKRELAPKLTMWHYPPEPLQVHGVPPSSPDPYFLRPFFLWAPLRVWNLKLKCHPECVAKQAAKKTTYHLTLAGLYQTVRKVLDVDGWYYIGCEYLECKFCKRKFASWSPLVLDQLDLGRRSYFPAMLTFRYTCDLKVVRLLRQRTLGNSATKVMHQVEEQHREAHALRQLRYLQARESFQAAGHMVTVFPPSAQLPVMPPVPKVPWLLGVYLKDVFTRLDDNKAQITSTFGDVLKMDSTKKVAKKLGGHARGTASWVTNVGNEFGQVLMSVLTDSEGIGLDVMAEGLMGRYAAAGVPPPSLLYVDRDCCSERLRLSFHQWESLNIRLDIWHFMRRIAAACTSESHALYAAFMGRLSGCIFEFDPEDVARLRAAKEAELLSSGVWRASEADLDLHITKKELQLHCKRRTRGVEQTRSLIDNLLSSFSSESGKDTMGIPVLDADLAAQIWEEQKRHLSCIQDLEGKNLYTQTRTLKKGGIELPIYRCARGSVSLESFHNHIVRFIPGTVANDSHFQAYLLEGIVRWNKDREQAAQGRESGHFYNSAVQLELNRASAQVYGEPIDPSFRPPLQYTGEMIGVEYLYSQTGRRWTSTVVLDPDTVDDIKEDEEEEDEGYEEDEEQDPTVGILAQRRRKADDPVEGESGDTHDPEANRGMDEGDVPHGEEVAGHDPTHETQSTEQSESIGPKGVVGWKAIQDLAKALFALHNAPTMTEAAADNLISLWGKLPAGLRDERVQYPSRYRADTQHSGRFRRKKPSPKKQSGQQGIVSLRRAMVGASAGPATAVDASPLVEALCVHLERNSPSPKKQRGRQSASRWKVILDKYHHIRNLVTLHDRLMSQTNIQLYEINQTTLLKWWNDRQKGLEKKVLLQGLPPPPPLMAKEKLLPALRRPVSPKATPPAPTELLPRLLPQPSAPVHVFASIPSVAPQVKVTTPSPQGEEKLPKSTLFYQRKMAAAGEGKRRYAKHAAFTKCKRCNQAKRKETGHSRHLGQLGLDEFCPAVEGTQYPSVQAWLAARKLVNPPKPRKT</sequence>
<evidence type="ECO:0000256" key="1">
    <source>
        <dbReference type="SAM" id="MobiDB-lite"/>
    </source>
</evidence>
<dbReference type="Proteomes" id="UP000085678">
    <property type="component" value="Unplaced"/>
</dbReference>
<dbReference type="GeneID" id="106176382"/>
<feature type="domain" description="DUF6729" evidence="2">
    <location>
        <begin position="217"/>
        <end position="456"/>
    </location>
</feature>
<gene>
    <name evidence="4" type="primary">LOC106176382</name>
</gene>
<feature type="compositionally biased region" description="Polar residues" evidence="1">
    <location>
        <begin position="913"/>
        <end position="922"/>
    </location>
</feature>
<dbReference type="PANTHER" id="PTHR24401:SF29">
    <property type="entry name" value="SI:CH211-243P7.3-RELATED"/>
    <property type="match status" value="1"/>
</dbReference>
<organism evidence="3 4">
    <name type="scientific">Lingula anatina</name>
    <name type="common">Brachiopod</name>
    <name type="synonym">Lingula unguis</name>
    <dbReference type="NCBI Taxonomy" id="7574"/>
    <lineage>
        <taxon>Eukaryota</taxon>
        <taxon>Metazoa</taxon>
        <taxon>Spiralia</taxon>
        <taxon>Lophotrochozoa</taxon>
        <taxon>Brachiopoda</taxon>
        <taxon>Linguliformea</taxon>
        <taxon>Lingulata</taxon>
        <taxon>Lingulida</taxon>
        <taxon>Linguloidea</taxon>
        <taxon>Lingulidae</taxon>
        <taxon>Lingula</taxon>
    </lineage>
</organism>
<dbReference type="KEGG" id="lak:106176382"/>
<evidence type="ECO:0000259" key="2">
    <source>
        <dbReference type="Pfam" id="PF20499"/>
    </source>
</evidence>
<accession>A0A1S3JVX2</accession>
<protein>
    <submittedName>
        <fullName evidence="4">Uncharacterized protein LOC106176382</fullName>
    </submittedName>
</protein>
<evidence type="ECO:0000313" key="3">
    <source>
        <dbReference type="Proteomes" id="UP000085678"/>
    </source>
</evidence>
<feature type="region of interest" description="Disordered" evidence="1">
    <location>
        <begin position="976"/>
        <end position="1006"/>
    </location>
</feature>
<dbReference type="InParanoid" id="A0A1S3JVX2"/>
<feature type="compositionally biased region" description="Basic residues" evidence="1">
    <location>
        <begin position="988"/>
        <end position="997"/>
    </location>
</feature>
<feature type="compositionally biased region" description="Acidic residues" evidence="1">
    <location>
        <begin position="838"/>
        <end position="861"/>
    </location>
</feature>
<keyword evidence="3" id="KW-1185">Reference proteome</keyword>
<dbReference type="STRING" id="7574.A0A1S3JVX2"/>